<feature type="transmembrane region" description="Helical" evidence="1">
    <location>
        <begin position="103"/>
        <end position="121"/>
    </location>
</feature>
<evidence type="ECO:0000313" key="2">
    <source>
        <dbReference type="EMBL" id="CAD8131039.1"/>
    </source>
</evidence>
<dbReference type="Proteomes" id="UP000692954">
    <property type="component" value="Unassembled WGS sequence"/>
</dbReference>
<accession>A0A8S1RVY8</accession>
<dbReference type="EMBL" id="CAJJDN010000363">
    <property type="protein sequence ID" value="CAD8131039.1"/>
    <property type="molecule type" value="Genomic_DNA"/>
</dbReference>
<gene>
    <name evidence="2" type="ORF">PSON_ATCC_30995.1.T3630004</name>
</gene>
<protein>
    <recommendedName>
        <fullName evidence="4">Transmembrane protein</fullName>
    </recommendedName>
</protein>
<proteinExistence type="predicted"/>
<sequence length="124" mass="14594">MEIYIIFIKQINSQLQKIVLINLLGNICINKQQNQSAKIIKINGYSRLNCPNKQILVPSIQNLSQNLDTFEEDFYKSQFIINFQSNNQKNQSTMKKFINQTQFNVLLYVTQMITMIFIKIINQN</sequence>
<evidence type="ECO:0000256" key="1">
    <source>
        <dbReference type="SAM" id="Phobius"/>
    </source>
</evidence>
<organism evidence="2 3">
    <name type="scientific">Paramecium sonneborni</name>
    <dbReference type="NCBI Taxonomy" id="65129"/>
    <lineage>
        <taxon>Eukaryota</taxon>
        <taxon>Sar</taxon>
        <taxon>Alveolata</taxon>
        <taxon>Ciliophora</taxon>
        <taxon>Intramacronucleata</taxon>
        <taxon>Oligohymenophorea</taxon>
        <taxon>Peniculida</taxon>
        <taxon>Parameciidae</taxon>
        <taxon>Paramecium</taxon>
    </lineage>
</organism>
<reference evidence="2" key="1">
    <citation type="submission" date="2021-01" db="EMBL/GenBank/DDBJ databases">
        <authorList>
            <consortium name="Genoscope - CEA"/>
            <person name="William W."/>
        </authorList>
    </citation>
    <scope>NUCLEOTIDE SEQUENCE</scope>
</reference>
<keyword evidence="1" id="KW-0812">Transmembrane</keyword>
<dbReference type="AlphaFoldDB" id="A0A8S1RVY8"/>
<name>A0A8S1RVY8_9CILI</name>
<evidence type="ECO:0000313" key="3">
    <source>
        <dbReference type="Proteomes" id="UP000692954"/>
    </source>
</evidence>
<keyword evidence="1" id="KW-1133">Transmembrane helix</keyword>
<keyword evidence="1" id="KW-0472">Membrane</keyword>
<keyword evidence="3" id="KW-1185">Reference proteome</keyword>
<evidence type="ECO:0008006" key="4">
    <source>
        <dbReference type="Google" id="ProtNLM"/>
    </source>
</evidence>
<comment type="caution">
    <text evidence="2">The sequence shown here is derived from an EMBL/GenBank/DDBJ whole genome shotgun (WGS) entry which is preliminary data.</text>
</comment>